<evidence type="ECO:0000256" key="7">
    <source>
        <dbReference type="ARBA" id="ARBA00022723"/>
    </source>
</evidence>
<accession>A0A8S9Y2G4</accession>
<evidence type="ECO:0000256" key="14">
    <source>
        <dbReference type="PIRSR" id="PIRSR602401-1"/>
    </source>
</evidence>
<keyword evidence="13 15" id="KW-0472">Membrane</keyword>
<dbReference type="PRINTS" id="PR00463">
    <property type="entry name" value="EP450I"/>
</dbReference>
<dbReference type="InterPro" id="IPR017972">
    <property type="entry name" value="Cyt_P450_CS"/>
</dbReference>
<evidence type="ECO:0000256" key="9">
    <source>
        <dbReference type="ARBA" id="ARBA00022848"/>
    </source>
</evidence>
<evidence type="ECO:0000256" key="15">
    <source>
        <dbReference type="SAM" id="Phobius"/>
    </source>
</evidence>
<dbReference type="PANTHER" id="PTHR24292:SF84">
    <property type="entry name" value="CYTOCHROME P450 28A5-RELATED"/>
    <property type="match status" value="1"/>
</dbReference>
<protein>
    <recommendedName>
        <fullName evidence="18">Cytochrome P450</fullName>
    </recommendedName>
</protein>
<feature type="transmembrane region" description="Helical" evidence="15">
    <location>
        <begin position="41"/>
        <end position="60"/>
    </location>
</feature>
<sequence length="1012" mass="116569">MNHAHSEPHSPTQHRMRYSGIQPQTSFSIVVLFKTQQTTNMVWDGVLIFIAFITAVVVWLRWNFGHWKKRGIPYVEPTTLFGNMKEAMVGKTNVGVLSEKIYNTFPNEPAIGIFRMRTPILQIKDLDLIKAIMISDFNSFRNNGLSISKEADPILGRNPFFLKDDEWRDTRRIQTHQHSASKLKTLYGYVEEVKDELISYLNKNVGRKFETQDLCARFTTDIVSSCVFGIKTNSLTDEISEFRKNSMSILDNSWKLIFWQMAPKLVEKLKIRILEKANNDYFYNLVKSVVEMRREKNLSRADFIQNLINDKSENFSLIDMTAQTMTFFIDGYASSSTEMGFILYMLALHPEVQERLREEVNSQKLDFDTLHQLPYMNAVFFETLRLYPVGTTLNRECNQDTSITVKNNTYEFKVGDLVEIPVYAIQRDPKHFENPLHFDPDRFMADPNHPALLAFGAGPRACLGSRFAKTQIKAGIAALVNNFRIVPGTNDRSMPTVNNNKSILISPDKEMILLNTVFIARLPTVLFKTQQTINMVWDGVLIFIASITAVVVWLRWNYGHWKKRSIPYVEPSIIFGNIKEAILGKINIAIISQNIYNAYPNEPAIGTFRMRTPILQIKDLDLIKAVMISDFNSFRNNGLSVSKESDPILGRNPFFMRDDEWRDTRKIHTHQHSTSKLKTLYGYVEEVKDELIVYLNNNVGRKFDAQDFCSKFTIDVVSSCVFGIKTNSFTDEITEFRKKSISILDNSWRIILWQMAPKLVEKLKIGILNKESNDYFYNLVKSVVEMRREKNLSRADFIQNLLNEKNEKFSLIDITAQTMTFFIDGYATSSTEMGFMLYMLALHPEVQERLREEVNSQKLDFDTLHQLPYMNAVLCETMRLYPAAPSLTKECNQDTSITVKNKTYEFKVGDLIEIPVYAIHRDPKIFENPLHFDPDRFMADPNHPAFLAFGAGPRACLGSRFAKTQIKAAIAALVKNFKIVPGTNDRFMPTVNNNKSILITPDEEMSVKFEKL</sequence>
<dbReference type="OrthoDB" id="2789670at2759"/>
<evidence type="ECO:0000256" key="3">
    <source>
        <dbReference type="ARBA" id="ARBA00004174"/>
    </source>
</evidence>
<evidence type="ECO:0000256" key="12">
    <source>
        <dbReference type="ARBA" id="ARBA00023033"/>
    </source>
</evidence>
<comment type="function">
    <text evidence="2">May be involved in the metabolism of insect hormones and in the breakdown of synthetic insecticides.</text>
</comment>
<feature type="transmembrane region" description="Helical" evidence="15">
    <location>
        <begin position="535"/>
        <end position="554"/>
    </location>
</feature>
<keyword evidence="12" id="KW-0503">Monooxygenase</keyword>
<evidence type="ECO:0000256" key="1">
    <source>
        <dbReference type="ARBA" id="ARBA00001971"/>
    </source>
</evidence>
<evidence type="ECO:0008006" key="18">
    <source>
        <dbReference type="Google" id="ProtNLM"/>
    </source>
</evidence>
<gene>
    <name evidence="16" type="ORF">GE061_009279</name>
</gene>
<evidence type="ECO:0000313" key="16">
    <source>
        <dbReference type="EMBL" id="KAF6214536.1"/>
    </source>
</evidence>
<keyword evidence="8" id="KW-0256">Endoplasmic reticulum</keyword>
<evidence type="ECO:0000313" key="17">
    <source>
        <dbReference type="Proteomes" id="UP000466442"/>
    </source>
</evidence>
<evidence type="ECO:0000256" key="13">
    <source>
        <dbReference type="ARBA" id="ARBA00023136"/>
    </source>
</evidence>
<evidence type="ECO:0000256" key="5">
    <source>
        <dbReference type="ARBA" id="ARBA00010617"/>
    </source>
</evidence>
<dbReference type="PRINTS" id="PR00385">
    <property type="entry name" value="P450"/>
</dbReference>
<keyword evidence="9" id="KW-0492">Microsome</keyword>
<dbReference type="FunFam" id="1.10.630.10:FF:000182">
    <property type="entry name" value="Cytochrome P450 3A4"/>
    <property type="match status" value="2"/>
</dbReference>
<dbReference type="CDD" id="cd11056">
    <property type="entry name" value="CYP6-like"/>
    <property type="match status" value="2"/>
</dbReference>
<keyword evidence="11 14" id="KW-0408">Iron</keyword>
<dbReference type="EMBL" id="WIXP02000002">
    <property type="protein sequence ID" value="KAF6214536.1"/>
    <property type="molecule type" value="Genomic_DNA"/>
</dbReference>
<keyword evidence="10" id="KW-0560">Oxidoreductase</keyword>
<evidence type="ECO:0000256" key="8">
    <source>
        <dbReference type="ARBA" id="ARBA00022824"/>
    </source>
</evidence>
<comment type="caution">
    <text evidence="16">The sequence shown here is derived from an EMBL/GenBank/DDBJ whole genome shotgun (WGS) entry which is preliminary data.</text>
</comment>
<evidence type="ECO:0000256" key="10">
    <source>
        <dbReference type="ARBA" id="ARBA00023002"/>
    </source>
</evidence>
<evidence type="ECO:0000256" key="4">
    <source>
        <dbReference type="ARBA" id="ARBA00004406"/>
    </source>
</evidence>
<organism evidence="16 17">
    <name type="scientific">Apolygus lucorum</name>
    <name type="common">Small green plant bug</name>
    <name type="synonym">Lygocoris lucorum</name>
    <dbReference type="NCBI Taxonomy" id="248454"/>
    <lineage>
        <taxon>Eukaryota</taxon>
        <taxon>Metazoa</taxon>
        <taxon>Ecdysozoa</taxon>
        <taxon>Arthropoda</taxon>
        <taxon>Hexapoda</taxon>
        <taxon>Insecta</taxon>
        <taxon>Pterygota</taxon>
        <taxon>Neoptera</taxon>
        <taxon>Paraneoptera</taxon>
        <taxon>Hemiptera</taxon>
        <taxon>Heteroptera</taxon>
        <taxon>Panheteroptera</taxon>
        <taxon>Cimicomorpha</taxon>
        <taxon>Miridae</taxon>
        <taxon>Mirini</taxon>
        <taxon>Apolygus</taxon>
    </lineage>
</organism>
<evidence type="ECO:0000256" key="2">
    <source>
        <dbReference type="ARBA" id="ARBA00003690"/>
    </source>
</evidence>
<dbReference type="SUPFAM" id="SSF48264">
    <property type="entry name" value="Cytochrome P450"/>
    <property type="match status" value="2"/>
</dbReference>
<dbReference type="InterPro" id="IPR001128">
    <property type="entry name" value="Cyt_P450"/>
</dbReference>
<dbReference type="InterPro" id="IPR002401">
    <property type="entry name" value="Cyt_P450_E_grp-I"/>
</dbReference>
<evidence type="ECO:0000256" key="11">
    <source>
        <dbReference type="ARBA" id="ARBA00023004"/>
    </source>
</evidence>
<dbReference type="GO" id="GO:0020037">
    <property type="term" value="F:heme binding"/>
    <property type="evidence" value="ECO:0007669"/>
    <property type="project" value="InterPro"/>
</dbReference>
<dbReference type="InterPro" id="IPR036396">
    <property type="entry name" value="Cyt_P450_sf"/>
</dbReference>
<dbReference type="Proteomes" id="UP000466442">
    <property type="component" value="Unassembled WGS sequence"/>
</dbReference>
<dbReference type="PANTHER" id="PTHR24292">
    <property type="entry name" value="CYTOCHROME P450"/>
    <property type="match status" value="1"/>
</dbReference>
<proteinExistence type="inferred from homology"/>
<evidence type="ECO:0000256" key="6">
    <source>
        <dbReference type="ARBA" id="ARBA00022617"/>
    </source>
</evidence>
<dbReference type="InterPro" id="IPR050476">
    <property type="entry name" value="Insect_CytP450_Detox"/>
</dbReference>
<dbReference type="Gene3D" id="1.10.630.10">
    <property type="entry name" value="Cytochrome P450"/>
    <property type="match status" value="2"/>
</dbReference>
<dbReference type="AlphaFoldDB" id="A0A8S9Y2G4"/>
<keyword evidence="7 14" id="KW-0479">Metal-binding</keyword>
<name>A0A8S9Y2G4_APOLU</name>
<dbReference type="GO" id="GO:0005789">
    <property type="term" value="C:endoplasmic reticulum membrane"/>
    <property type="evidence" value="ECO:0007669"/>
    <property type="project" value="UniProtKB-SubCell"/>
</dbReference>
<dbReference type="GO" id="GO:0005506">
    <property type="term" value="F:iron ion binding"/>
    <property type="evidence" value="ECO:0007669"/>
    <property type="project" value="InterPro"/>
</dbReference>
<comment type="similarity">
    <text evidence="5">Belongs to the cytochrome P450 family.</text>
</comment>
<keyword evidence="17" id="KW-1185">Reference proteome</keyword>
<reference evidence="16" key="1">
    <citation type="journal article" date="2021" name="Mol. Ecol. Resour.">
        <title>Apolygus lucorum genome provides insights into omnivorousness and mesophyll feeding.</title>
        <authorList>
            <person name="Liu Y."/>
            <person name="Liu H."/>
            <person name="Wang H."/>
            <person name="Huang T."/>
            <person name="Liu B."/>
            <person name="Yang B."/>
            <person name="Yin L."/>
            <person name="Li B."/>
            <person name="Zhang Y."/>
            <person name="Zhang S."/>
            <person name="Jiang F."/>
            <person name="Zhang X."/>
            <person name="Ren Y."/>
            <person name="Wang B."/>
            <person name="Wang S."/>
            <person name="Lu Y."/>
            <person name="Wu K."/>
            <person name="Fan W."/>
            <person name="Wang G."/>
        </authorList>
    </citation>
    <scope>NUCLEOTIDE SEQUENCE</scope>
    <source>
        <strain evidence="16">12Hb</strain>
    </source>
</reference>
<comment type="cofactor">
    <cofactor evidence="1 14">
        <name>heme</name>
        <dbReference type="ChEBI" id="CHEBI:30413"/>
    </cofactor>
</comment>
<comment type="subcellular location">
    <subcellularLocation>
        <location evidence="4">Endoplasmic reticulum membrane</location>
        <topology evidence="4">Peripheral membrane protein</topology>
    </subcellularLocation>
    <subcellularLocation>
        <location evidence="3">Microsome membrane</location>
        <topology evidence="3">Peripheral membrane protein</topology>
    </subcellularLocation>
</comment>
<feature type="binding site" description="axial binding residue" evidence="14">
    <location>
        <position position="956"/>
    </location>
    <ligand>
        <name>heme</name>
        <dbReference type="ChEBI" id="CHEBI:30413"/>
    </ligand>
    <ligandPart>
        <name>Fe</name>
        <dbReference type="ChEBI" id="CHEBI:18248"/>
    </ligandPart>
</feature>
<dbReference type="PROSITE" id="PS00086">
    <property type="entry name" value="CYTOCHROME_P450"/>
    <property type="match status" value="2"/>
</dbReference>
<dbReference type="GO" id="GO:0004497">
    <property type="term" value="F:monooxygenase activity"/>
    <property type="evidence" value="ECO:0007669"/>
    <property type="project" value="UniProtKB-KW"/>
</dbReference>
<keyword evidence="15" id="KW-0812">Transmembrane</keyword>
<dbReference type="Pfam" id="PF00067">
    <property type="entry name" value="p450"/>
    <property type="match status" value="2"/>
</dbReference>
<keyword evidence="6 14" id="KW-0349">Heme</keyword>
<dbReference type="GO" id="GO:0016705">
    <property type="term" value="F:oxidoreductase activity, acting on paired donors, with incorporation or reduction of molecular oxygen"/>
    <property type="evidence" value="ECO:0007669"/>
    <property type="project" value="InterPro"/>
</dbReference>
<keyword evidence="15" id="KW-1133">Transmembrane helix</keyword>